<organism evidence="1 2">
    <name type="scientific">Ligilactobacillus agilis</name>
    <dbReference type="NCBI Taxonomy" id="1601"/>
    <lineage>
        <taxon>Bacteria</taxon>
        <taxon>Bacillati</taxon>
        <taxon>Bacillota</taxon>
        <taxon>Bacilli</taxon>
        <taxon>Lactobacillales</taxon>
        <taxon>Lactobacillaceae</taxon>
        <taxon>Ligilactobacillus</taxon>
    </lineage>
</organism>
<comment type="caution">
    <text evidence="1">The sequence shown here is derived from an EMBL/GenBank/DDBJ whole genome shotgun (WGS) entry which is preliminary data.</text>
</comment>
<protein>
    <submittedName>
        <fullName evidence="1">Uncharacterized protein</fullName>
    </submittedName>
</protein>
<evidence type="ECO:0000313" key="1">
    <source>
        <dbReference type="EMBL" id="NME43202.1"/>
    </source>
</evidence>
<dbReference type="RefSeq" id="WP_170092205.1">
    <property type="nucleotide sequence ID" value="NZ_JABAFP010000073.1"/>
</dbReference>
<dbReference type="Proteomes" id="UP000563853">
    <property type="component" value="Unassembled WGS sequence"/>
</dbReference>
<evidence type="ECO:0000313" key="2">
    <source>
        <dbReference type="Proteomes" id="UP000563853"/>
    </source>
</evidence>
<gene>
    <name evidence="1" type="ORF">HF863_10610</name>
</gene>
<accession>A0A848CDC4</accession>
<proteinExistence type="predicted"/>
<name>A0A848CDC4_9LACO</name>
<sequence>MGQEQFSDLEKIDVARNLTRIAENMQALTKLIGLVTLSNNDSAKAFFMNDTLPRVLDAWENHIKEIQTLSDKLVSLDE</sequence>
<dbReference type="EMBL" id="JABAFP010000073">
    <property type="protein sequence ID" value="NME43202.1"/>
    <property type="molecule type" value="Genomic_DNA"/>
</dbReference>
<dbReference type="AlphaFoldDB" id="A0A848CDC4"/>
<reference evidence="1 2" key="1">
    <citation type="submission" date="2020-04" db="EMBL/GenBank/DDBJ databases">
        <authorList>
            <person name="Hitch T.C.A."/>
            <person name="Wylensek D."/>
            <person name="Clavel T."/>
        </authorList>
    </citation>
    <scope>NUCLEOTIDE SEQUENCE [LARGE SCALE GENOMIC DNA]</scope>
    <source>
        <strain evidence="1 2">WCA-389-WT-5H1</strain>
    </source>
</reference>